<sequence length="62" mass="7272">MAYPVIKLSTAAKFYNFLDENKSESARFGRTTKTGTLYRQAWYLGVDLDLQDLIRRLFEHVI</sequence>
<reference evidence="1" key="1">
    <citation type="journal article" date="2014" name="Int. J. Syst. Evol. Microbiol.">
        <title>Complete genome sequence of Corynebacterium casei LMG S-19264T (=DSM 44701T), isolated from a smear-ripened cheese.</title>
        <authorList>
            <consortium name="US DOE Joint Genome Institute (JGI-PGF)"/>
            <person name="Walter F."/>
            <person name="Albersmeier A."/>
            <person name="Kalinowski J."/>
            <person name="Ruckert C."/>
        </authorList>
    </citation>
    <scope>NUCLEOTIDE SEQUENCE</scope>
    <source>
        <strain evidence="1">CGMCC 1.15454</strain>
    </source>
</reference>
<dbReference type="Proteomes" id="UP000621492">
    <property type="component" value="Unassembled WGS sequence"/>
</dbReference>
<dbReference type="EMBL" id="BMJD01000040">
    <property type="protein sequence ID" value="GGB55438.1"/>
    <property type="molecule type" value="Genomic_DNA"/>
</dbReference>
<comment type="caution">
    <text evidence="1">The sequence shown here is derived from an EMBL/GenBank/DDBJ whole genome shotgun (WGS) entry which is preliminary data.</text>
</comment>
<organism evidence="1 2">
    <name type="scientific">Lentibacillus populi</name>
    <dbReference type="NCBI Taxonomy" id="1827502"/>
    <lineage>
        <taxon>Bacteria</taxon>
        <taxon>Bacillati</taxon>
        <taxon>Bacillota</taxon>
        <taxon>Bacilli</taxon>
        <taxon>Bacillales</taxon>
        <taxon>Bacillaceae</taxon>
        <taxon>Lentibacillus</taxon>
    </lineage>
</organism>
<proteinExistence type="predicted"/>
<evidence type="ECO:0000313" key="1">
    <source>
        <dbReference type="EMBL" id="GGB55438.1"/>
    </source>
</evidence>
<protein>
    <submittedName>
        <fullName evidence="1">Uncharacterized protein</fullName>
    </submittedName>
</protein>
<name>A0A9W5U101_9BACI</name>
<gene>
    <name evidence="1" type="ORF">GCM10011409_36320</name>
</gene>
<keyword evidence="2" id="KW-1185">Reference proteome</keyword>
<reference evidence="1" key="2">
    <citation type="submission" date="2020-09" db="EMBL/GenBank/DDBJ databases">
        <authorList>
            <person name="Sun Q."/>
            <person name="Zhou Y."/>
        </authorList>
    </citation>
    <scope>NUCLEOTIDE SEQUENCE</scope>
    <source>
        <strain evidence="1">CGMCC 1.15454</strain>
    </source>
</reference>
<dbReference type="AlphaFoldDB" id="A0A9W5U101"/>
<accession>A0A9W5U101</accession>
<evidence type="ECO:0000313" key="2">
    <source>
        <dbReference type="Proteomes" id="UP000621492"/>
    </source>
</evidence>